<feature type="domain" description="C1q" evidence="4">
    <location>
        <begin position="7"/>
        <end position="145"/>
    </location>
</feature>
<dbReference type="Gene3D" id="2.60.120.40">
    <property type="match status" value="1"/>
</dbReference>
<reference evidence="5" key="1">
    <citation type="journal article" date="2019" name="bioRxiv">
        <title>The Genome of the Zebra Mussel, Dreissena polymorpha: A Resource for Invasive Species Research.</title>
        <authorList>
            <person name="McCartney M.A."/>
            <person name="Auch B."/>
            <person name="Kono T."/>
            <person name="Mallez S."/>
            <person name="Zhang Y."/>
            <person name="Obille A."/>
            <person name="Becker A."/>
            <person name="Abrahante J.E."/>
            <person name="Garbe J."/>
            <person name="Badalamenti J.P."/>
            <person name="Herman A."/>
            <person name="Mangelson H."/>
            <person name="Liachko I."/>
            <person name="Sullivan S."/>
            <person name="Sone E.D."/>
            <person name="Koren S."/>
            <person name="Silverstein K.A.T."/>
            <person name="Beckman K.B."/>
            <person name="Gohl D.M."/>
        </authorList>
    </citation>
    <scope>NUCLEOTIDE SEQUENCE</scope>
    <source>
        <strain evidence="5">Duluth1</strain>
        <tissue evidence="5">Whole animal</tissue>
    </source>
</reference>
<dbReference type="InterPro" id="IPR050822">
    <property type="entry name" value="Cerebellin_Synaptic_Org"/>
</dbReference>
<proteinExistence type="predicted"/>
<dbReference type="PRINTS" id="PR00007">
    <property type="entry name" value="COMPLEMNTC1Q"/>
</dbReference>
<dbReference type="SMART" id="SM00110">
    <property type="entry name" value="C1Q"/>
    <property type="match status" value="1"/>
</dbReference>
<keyword evidence="6" id="KW-1185">Reference proteome</keyword>
<evidence type="ECO:0000256" key="2">
    <source>
        <dbReference type="ARBA" id="ARBA00022525"/>
    </source>
</evidence>
<dbReference type="InterPro" id="IPR008983">
    <property type="entry name" value="Tumour_necrosis_fac-like_dom"/>
</dbReference>
<evidence type="ECO:0000313" key="6">
    <source>
        <dbReference type="Proteomes" id="UP000828390"/>
    </source>
</evidence>
<evidence type="ECO:0000313" key="5">
    <source>
        <dbReference type="EMBL" id="KAH3753811.1"/>
    </source>
</evidence>
<name>A0A9D4DS48_DREPO</name>
<sequence>MPLNVLVTGTFVGFSVRLVTQNSYYNKHTVIKFDDVFYNEGGHYSPSTGIFTVPVSGVYVFMFNVQRVYDSSDTSRTAHVLLYVNGYLKAEAVVAGFGPNLTGGNAAVVEVWAGDRVYVSTASHNERYYILPYRTSFSGALLHVL</sequence>
<gene>
    <name evidence="5" type="ORF">DPMN_188461</name>
</gene>
<dbReference type="EMBL" id="JAIWYP010000010">
    <property type="protein sequence ID" value="KAH3753811.1"/>
    <property type="molecule type" value="Genomic_DNA"/>
</dbReference>
<comment type="subcellular location">
    <subcellularLocation>
        <location evidence="1">Secreted</location>
    </subcellularLocation>
</comment>
<dbReference type="SUPFAM" id="SSF49842">
    <property type="entry name" value="TNF-like"/>
    <property type="match status" value="1"/>
</dbReference>
<evidence type="ECO:0000256" key="1">
    <source>
        <dbReference type="ARBA" id="ARBA00004613"/>
    </source>
</evidence>
<dbReference type="Proteomes" id="UP000828390">
    <property type="component" value="Unassembled WGS sequence"/>
</dbReference>
<dbReference type="GO" id="GO:0005576">
    <property type="term" value="C:extracellular region"/>
    <property type="evidence" value="ECO:0007669"/>
    <property type="project" value="UniProtKB-SubCell"/>
</dbReference>
<dbReference type="AlphaFoldDB" id="A0A9D4DS48"/>
<dbReference type="PANTHER" id="PTHR22923">
    <property type="entry name" value="CEREBELLIN-RELATED"/>
    <property type="match status" value="1"/>
</dbReference>
<keyword evidence="3" id="KW-0732">Signal</keyword>
<organism evidence="5 6">
    <name type="scientific">Dreissena polymorpha</name>
    <name type="common">Zebra mussel</name>
    <name type="synonym">Mytilus polymorpha</name>
    <dbReference type="NCBI Taxonomy" id="45954"/>
    <lineage>
        <taxon>Eukaryota</taxon>
        <taxon>Metazoa</taxon>
        <taxon>Spiralia</taxon>
        <taxon>Lophotrochozoa</taxon>
        <taxon>Mollusca</taxon>
        <taxon>Bivalvia</taxon>
        <taxon>Autobranchia</taxon>
        <taxon>Heteroconchia</taxon>
        <taxon>Euheterodonta</taxon>
        <taxon>Imparidentia</taxon>
        <taxon>Neoheterodontei</taxon>
        <taxon>Myida</taxon>
        <taxon>Dreissenoidea</taxon>
        <taxon>Dreissenidae</taxon>
        <taxon>Dreissena</taxon>
    </lineage>
</organism>
<reference evidence="5" key="2">
    <citation type="submission" date="2020-11" db="EMBL/GenBank/DDBJ databases">
        <authorList>
            <person name="McCartney M.A."/>
            <person name="Auch B."/>
            <person name="Kono T."/>
            <person name="Mallez S."/>
            <person name="Becker A."/>
            <person name="Gohl D.M."/>
            <person name="Silverstein K.A.T."/>
            <person name="Koren S."/>
            <person name="Bechman K.B."/>
            <person name="Herman A."/>
            <person name="Abrahante J.E."/>
            <person name="Garbe J."/>
        </authorList>
    </citation>
    <scope>NUCLEOTIDE SEQUENCE</scope>
    <source>
        <strain evidence="5">Duluth1</strain>
        <tissue evidence="5">Whole animal</tissue>
    </source>
</reference>
<protein>
    <recommendedName>
        <fullName evidence="4">C1q domain-containing protein</fullName>
    </recommendedName>
</protein>
<evidence type="ECO:0000259" key="4">
    <source>
        <dbReference type="PROSITE" id="PS50871"/>
    </source>
</evidence>
<keyword evidence="2" id="KW-0964">Secreted</keyword>
<dbReference type="PANTHER" id="PTHR22923:SF116">
    <property type="entry name" value="C1Q DOMAIN-CONTAINING PROTEIN"/>
    <property type="match status" value="1"/>
</dbReference>
<dbReference type="PROSITE" id="PS50871">
    <property type="entry name" value="C1Q"/>
    <property type="match status" value="1"/>
</dbReference>
<evidence type="ECO:0000256" key="3">
    <source>
        <dbReference type="ARBA" id="ARBA00022729"/>
    </source>
</evidence>
<accession>A0A9D4DS48</accession>
<comment type="caution">
    <text evidence="5">The sequence shown here is derived from an EMBL/GenBank/DDBJ whole genome shotgun (WGS) entry which is preliminary data.</text>
</comment>
<dbReference type="InterPro" id="IPR001073">
    <property type="entry name" value="C1q_dom"/>
</dbReference>
<dbReference type="Pfam" id="PF00386">
    <property type="entry name" value="C1q"/>
    <property type="match status" value="1"/>
</dbReference>